<accession>A0A7C8BRC5</accession>
<keyword evidence="5" id="KW-0547">Nucleotide-binding</keyword>
<evidence type="ECO:0000313" key="11">
    <source>
        <dbReference type="EMBL" id="KAB1646628.1"/>
    </source>
</evidence>
<dbReference type="GO" id="GO:0005829">
    <property type="term" value="C:cytosol"/>
    <property type="evidence" value="ECO:0007669"/>
    <property type="project" value="TreeGrafter"/>
</dbReference>
<evidence type="ECO:0000256" key="4">
    <source>
        <dbReference type="ARBA" id="ARBA00022684"/>
    </source>
</evidence>
<evidence type="ECO:0000256" key="8">
    <source>
        <dbReference type="RuleBase" id="RU003544"/>
    </source>
</evidence>
<comment type="similarity">
    <text evidence="8">Belongs to the glutamate--cysteine ligase type 1 family.</text>
</comment>
<dbReference type="Gene3D" id="3.30.590.20">
    <property type="match status" value="1"/>
</dbReference>
<dbReference type="PANTHER" id="PTHR38761:SF1">
    <property type="entry name" value="GLUTAMATE--CYSTEINE LIGASE"/>
    <property type="match status" value="1"/>
</dbReference>
<dbReference type="EC" id="6.3.2.2" evidence="2 9"/>
<evidence type="ECO:0000259" key="10">
    <source>
        <dbReference type="Pfam" id="PF04262"/>
    </source>
</evidence>
<evidence type="ECO:0000256" key="9">
    <source>
        <dbReference type="RuleBase" id="RU004391"/>
    </source>
</evidence>
<evidence type="ECO:0000256" key="7">
    <source>
        <dbReference type="ARBA" id="ARBA00048819"/>
    </source>
</evidence>
<gene>
    <name evidence="11" type="ORF">F8D48_07370</name>
</gene>
<protein>
    <recommendedName>
        <fullName evidence="2 9">Glutamate--cysteine ligase</fullName>
        <ecNumber evidence="2 9">6.3.2.2</ecNumber>
    </recommendedName>
</protein>
<evidence type="ECO:0000256" key="1">
    <source>
        <dbReference type="ARBA" id="ARBA00005006"/>
    </source>
</evidence>
<evidence type="ECO:0000313" key="12">
    <source>
        <dbReference type="Proteomes" id="UP000479639"/>
    </source>
</evidence>
<dbReference type="Proteomes" id="UP000479639">
    <property type="component" value="Unassembled WGS sequence"/>
</dbReference>
<evidence type="ECO:0000256" key="2">
    <source>
        <dbReference type="ARBA" id="ARBA00012220"/>
    </source>
</evidence>
<dbReference type="Pfam" id="PF04262">
    <property type="entry name" value="Glu_cys_ligase"/>
    <property type="match status" value="1"/>
</dbReference>
<dbReference type="GO" id="GO:0005524">
    <property type="term" value="F:ATP binding"/>
    <property type="evidence" value="ECO:0007669"/>
    <property type="project" value="UniProtKB-KW"/>
</dbReference>
<dbReference type="EMBL" id="WAJS01000020">
    <property type="protein sequence ID" value="KAB1646628.1"/>
    <property type="molecule type" value="Genomic_DNA"/>
</dbReference>
<dbReference type="AlphaFoldDB" id="A0A7C8BRC5"/>
<organism evidence="11 12">
    <name type="scientific">Adlercreutzia muris</name>
    <dbReference type="NCBI Taxonomy" id="1796610"/>
    <lineage>
        <taxon>Bacteria</taxon>
        <taxon>Bacillati</taxon>
        <taxon>Actinomycetota</taxon>
        <taxon>Coriobacteriia</taxon>
        <taxon>Eggerthellales</taxon>
        <taxon>Eggerthellaceae</taxon>
        <taxon>Adlercreutzia</taxon>
    </lineage>
</organism>
<dbReference type="GO" id="GO:0004357">
    <property type="term" value="F:glutamate-cysteine ligase activity"/>
    <property type="evidence" value="ECO:0007669"/>
    <property type="project" value="UniProtKB-EC"/>
</dbReference>
<keyword evidence="4 8" id="KW-0317">Glutathione biosynthesis</keyword>
<feature type="domain" description="Glutamate--cysteine ligase" evidence="10">
    <location>
        <begin position="7"/>
        <end position="257"/>
    </location>
</feature>
<keyword evidence="12" id="KW-1185">Reference proteome</keyword>
<proteinExistence type="inferred from homology"/>
<dbReference type="SUPFAM" id="SSF55931">
    <property type="entry name" value="Glutamine synthetase/guanido kinase"/>
    <property type="match status" value="1"/>
</dbReference>
<keyword evidence="3 8" id="KW-0436">Ligase</keyword>
<keyword evidence="6" id="KW-0067">ATP-binding</keyword>
<reference evidence="11 12" key="1">
    <citation type="submission" date="2019-09" db="EMBL/GenBank/DDBJ databases">
        <title>Whole genome shotgun sequencing (WGS) of Ellagibacter isourolithinifaciens DSM 104140(T) and Adlercreutzia muris DSM 29508(T).</title>
        <authorList>
            <person name="Stoll D.A."/>
            <person name="Danylec N."/>
            <person name="Huch M."/>
        </authorList>
    </citation>
    <scope>NUCLEOTIDE SEQUENCE [LARGE SCALE GENOMIC DNA]</scope>
    <source>
        <strain evidence="11 12">DSM 29508</strain>
    </source>
</reference>
<dbReference type="InterPro" id="IPR014746">
    <property type="entry name" value="Gln_synth/guanido_kin_cat_dom"/>
</dbReference>
<dbReference type="PANTHER" id="PTHR38761">
    <property type="entry name" value="GLUTAMATE--CYSTEINE LIGASE"/>
    <property type="match status" value="1"/>
</dbReference>
<comment type="catalytic activity">
    <reaction evidence="7 9">
        <text>L-cysteine + L-glutamate + ATP = gamma-L-glutamyl-L-cysteine + ADP + phosphate + H(+)</text>
        <dbReference type="Rhea" id="RHEA:13285"/>
        <dbReference type="ChEBI" id="CHEBI:15378"/>
        <dbReference type="ChEBI" id="CHEBI:29985"/>
        <dbReference type="ChEBI" id="CHEBI:30616"/>
        <dbReference type="ChEBI" id="CHEBI:35235"/>
        <dbReference type="ChEBI" id="CHEBI:43474"/>
        <dbReference type="ChEBI" id="CHEBI:58173"/>
        <dbReference type="ChEBI" id="CHEBI:456216"/>
        <dbReference type="EC" id="6.3.2.2"/>
    </reaction>
</comment>
<dbReference type="RefSeq" id="WP_151430852.1">
    <property type="nucleotide sequence ID" value="NZ_JANJZI010000018.1"/>
</dbReference>
<dbReference type="InterPro" id="IPR006334">
    <property type="entry name" value="Glut_cys_ligase"/>
</dbReference>
<name>A0A7C8BRC5_9ACTN</name>
<comment type="pathway">
    <text evidence="1 9">Sulfur metabolism; glutathione biosynthesis; glutathione from L-cysteine and L-glutamate: step 1/2.</text>
</comment>
<evidence type="ECO:0000256" key="6">
    <source>
        <dbReference type="ARBA" id="ARBA00022840"/>
    </source>
</evidence>
<dbReference type="InterPro" id="IPR007370">
    <property type="entry name" value="Glu_cys_ligase"/>
</dbReference>
<dbReference type="GO" id="GO:0006750">
    <property type="term" value="P:glutathione biosynthetic process"/>
    <property type="evidence" value="ECO:0007669"/>
    <property type="project" value="UniProtKB-UniPathway"/>
</dbReference>
<sequence>MLHAHDESVRAHLLEGGFGLEKESLRIDGGGFLAHTPADFADDVHIVRDFSENQVEVNTPVCATPAEAVQSLEHYNALVQRAIANLLERELLWPFSNPPYILGEKDIPIAQYFGDDAGKTAYREYLSDRYGRYKMAFSGIHINYSFGDELLRADYALACAESADAPQSFEAYRDQFYVRLAENCVTWGWILTAVMAASPVMDSSYVEKGKIGGDLFQGLATVRCSELGYWNFFAPVLDYTSAAAYADSIQAYIDSGMIRYPSELYYPIRLKNFGPYSLAGLKEGVSHIELRMVDLNPLVRAGIDERDVLFSQLFLVWAASVEGPRLSPKDQVQAVQNFKNAAHYDLKTVKIVMPDGAAHSVVKSAKRVIAAMEEFYADFGASVHDCLAFQRRKFDEPETRYAWIIREKFGQGFVARGLQLARLRQREYVGE</sequence>
<evidence type="ECO:0000256" key="5">
    <source>
        <dbReference type="ARBA" id="ARBA00022741"/>
    </source>
</evidence>
<evidence type="ECO:0000256" key="3">
    <source>
        <dbReference type="ARBA" id="ARBA00022598"/>
    </source>
</evidence>
<comment type="caution">
    <text evidence="11">The sequence shown here is derived from an EMBL/GenBank/DDBJ whole genome shotgun (WGS) entry which is preliminary data.</text>
</comment>
<dbReference type="UniPathway" id="UPA00142">
    <property type="reaction ID" value="UER00209"/>
</dbReference>
<dbReference type="GO" id="GO:0046872">
    <property type="term" value="F:metal ion binding"/>
    <property type="evidence" value="ECO:0007669"/>
    <property type="project" value="TreeGrafter"/>
</dbReference>